<evidence type="ECO:0000313" key="2">
    <source>
        <dbReference type="EMBL" id="ESP87478.1"/>
    </source>
</evidence>
<proteinExistence type="predicted"/>
<dbReference type="Proteomes" id="UP000017840">
    <property type="component" value="Unassembled WGS sequence"/>
</dbReference>
<keyword evidence="3" id="KW-1185">Reference proteome</keyword>
<accession>V4HBQ5</accession>
<sequence length="65" mass="6958">MSPPLPSRRRVAFVGVCAAAGAAATGYRLLDGERGVFVYVPFAAFLLILAFEAYLWVEHGRESGG</sequence>
<feature type="transmembrane region" description="Helical" evidence="1">
    <location>
        <begin position="36"/>
        <end position="57"/>
    </location>
</feature>
<protein>
    <submittedName>
        <fullName evidence="2">Uncharacterized protein</fullName>
    </submittedName>
</protein>
<keyword evidence="1" id="KW-0812">Transmembrane</keyword>
<dbReference type="EMBL" id="ASGZ01000058">
    <property type="protein sequence ID" value="ESP87478.1"/>
    <property type="molecule type" value="Genomic_DNA"/>
</dbReference>
<comment type="caution">
    <text evidence="2">The sequence shown here is derived from an EMBL/GenBank/DDBJ whole genome shotgun (WGS) entry which is preliminary data.</text>
</comment>
<dbReference type="AlphaFoldDB" id="V4HBQ5"/>
<dbReference type="RefSeq" id="WP_023395371.1">
    <property type="nucleotide sequence ID" value="NZ_ASGZ01000058.1"/>
</dbReference>
<keyword evidence="1" id="KW-1133">Transmembrane helix</keyword>
<evidence type="ECO:0000256" key="1">
    <source>
        <dbReference type="SAM" id="Phobius"/>
    </source>
</evidence>
<gene>
    <name evidence="2" type="ORF">K933_13988</name>
</gene>
<evidence type="ECO:0000313" key="3">
    <source>
        <dbReference type="Proteomes" id="UP000017840"/>
    </source>
</evidence>
<name>V4HBQ5_9EURY</name>
<reference evidence="2 3" key="1">
    <citation type="journal article" date="2013" name="Genome Announc.">
        <title>Draft Genome Sequence of 'Candidatus Halobonum tyrrellensis' Strain G22, Isolated from the Hypersaline Waters of Lake Tyrrell, Australia.</title>
        <authorList>
            <person name="Ugalde J.A."/>
            <person name="Narasingarao P."/>
            <person name="Kuo S."/>
            <person name="Podell S."/>
            <person name="Allen E.E."/>
        </authorList>
    </citation>
    <scope>NUCLEOTIDE SEQUENCE [LARGE SCALE GENOMIC DNA]</scope>
    <source>
        <strain evidence="2 3">G22</strain>
    </source>
</reference>
<keyword evidence="1" id="KW-0472">Membrane</keyword>
<organism evidence="2 3">
    <name type="scientific">Candidatus Halobonum tyrrellensis G22</name>
    <dbReference type="NCBI Taxonomy" id="1324957"/>
    <lineage>
        <taxon>Archaea</taxon>
        <taxon>Methanobacteriati</taxon>
        <taxon>Methanobacteriota</taxon>
        <taxon>Stenosarchaea group</taxon>
        <taxon>Halobacteria</taxon>
        <taxon>Halobacteriales</taxon>
        <taxon>Haloferacaceae</taxon>
        <taxon>Candidatus Halobonum</taxon>
    </lineage>
</organism>
<dbReference type="STRING" id="1324957.K933_13988"/>